<dbReference type="OrthoDB" id="9796789at2"/>
<keyword evidence="2 3" id="KW-0975">Bacterial flagellum</keyword>
<evidence type="ECO:0000259" key="4">
    <source>
        <dbReference type="Pfam" id="PF00669"/>
    </source>
</evidence>
<dbReference type="Gene3D" id="3.30.70.2120">
    <property type="match status" value="1"/>
</dbReference>
<feature type="domain" description="Flagellin N-terminal" evidence="4">
    <location>
        <begin position="5"/>
        <end position="142"/>
    </location>
</feature>
<proteinExistence type="inferred from homology"/>
<evidence type="ECO:0000256" key="3">
    <source>
        <dbReference type="RuleBase" id="RU362073"/>
    </source>
</evidence>
<dbReference type="KEGG" id="har:HEAR1866"/>
<dbReference type="Pfam" id="PF00669">
    <property type="entry name" value="Flagellin_N"/>
    <property type="match status" value="1"/>
</dbReference>
<keyword evidence="6" id="KW-0969">Cilium</keyword>
<keyword evidence="7" id="KW-1185">Reference proteome</keyword>
<dbReference type="InterPro" id="IPR001029">
    <property type="entry name" value="Flagellin_N"/>
</dbReference>
<organism evidence="6 7">
    <name type="scientific">Herminiimonas arsenicoxydans</name>
    <dbReference type="NCBI Taxonomy" id="204773"/>
    <lineage>
        <taxon>Bacteria</taxon>
        <taxon>Pseudomonadati</taxon>
        <taxon>Pseudomonadota</taxon>
        <taxon>Betaproteobacteria</taxon>
        <taxon>Burkholderiales</taxon>
        <taxon>Oxalobacteraceae</taxon>
        <taxon>Herminiimonas</taxon>
    </lineage>
</organism>
<comment type="subcellular location">
    <subcellularLocation>
        <location evidence="3">Secreted</location>
    </subcellularLocation>
    <subcellularLocation>
        <location evidence="3">Bacterial flagellum</location>
    </subcellularLocation>
</comment>
<comment type="similarity">
    <text evidence="1 3">Belongs to the bacterial flagellin family.</text>
</comment>
<protein>
    <recommendedName>
        <fullName evidence="3">Flagellin</fullName>
    </recommendedName>
</protein>
<dbReference type="PRINTS" id="PR00207">
    <property type="entry name" value="FLAGELLIN"/>
</dbReference>
<dbReference type="GO" id="GO:0005198">
    <property type="term" value="F:structural molecule activity"/>
    <property type="evidence" value="ECO:0007669"/>
    <property type="project" value="UniProtKB-UniRule"/>
</dbReference>
<dbReference type="eggNOG" id="COG1344">
    <property type="taxonomic scope" value="Bacteria"/>
</dbReference>
<feature type="domain" description="Flagellin C-terminal" evidence="5">
    <location>
        <begin position="553"/>
        <end position="636"/>
    </location>
</feature>
<evidence type="ECO:0000256" key="1">
    <source>
        <dbReference type="ARBA" id="ARBA00005709"/>
    </source>
</evidence>
<dbReference type="STRING" id="204773.HEAR1866"/>
<sequence length="638" mass="62395">MAAVINTNISSLNAQRNLSTSQTALSTSLQRLSSGLRINSAKDDAAGLAISERFSTQIRGLNTAIRNANDGISLAQTAEGALTEIGNNLQRIRELAVQSANSTNSSSDRAALNAEAQQLKAEIQRVAEETSFNDTKLLDGKFANQVFQVGANQGQTINIAQIANANLKDLGNWTEVATAATMTGAAPAAGGTTTVTGIAPPVATIGGNGATATASASSGAYVQAASTNAADAFQLTIGGALVSDRLVGAATAANLDIDIAAFVAASNGAYTQAGTVATSNLVISKADGTDFAIATSFSNAVGSTTAAAGTTSDGTFATAAFVGNQTGGTAAAAGTPTYGALAAGGLTINGVDIGAVAGSTTSATLGVDALVSAFNLAKGVPANTGLANITASNVGGTLSLVDSTGASIAIAGTNPTAAGLAAPTTATTAGVFAAGSFTLTGSKGNVDIKFDKAGSAAQRASNLVTAINNQSYNTGVTASLDAGKVKLSSLTGDVTVAASGTTDNAALLREAGLTAGTTAADAVGTAWAAGAAATGFAGLDISDALGANNAILAMDAALTSVNSARAELGAVQNRFGSVVANLGTNAENLSSSRSRILDTDFAAETANLTRGQILQQAGTAMLAQANSLPNGVLALLRG</sequence>
<name>A4G680_HERAR</name>
<dbReference type="PANTHER" id="PTHR42792">
    <property type="entry name" value="FLAGELLIN"/>
    <property type="match status" value="1"/>
</dbReference>
<dbReference type="Pfam" id="PF00700">
    <property type="entry name" value="Flagellin_C"/>
    <property type="match status" value="1"/>
</dbReference>
<dbReference type="PANTHER" id="PTHR42792:SF2">
    <property type="entry name" value="FLAGELLIN"/>
    <property type="match status" value="1"/>
</dbReference>
<keyword evidence="6" id="KW-0966">Cell projection</keyword>
<evidence type="ECO:0000313" key="6">
    <source>
        <dbReference type="EMBL" id="CAL62017.1"/>
    </source>
</evidence>
<dbReference type="InterPro" id="IPR046358">
    <property type="entry name" value="Flagellin_C"/>
</dbReference>
<dbReference type="Gene3D" id="1.20.1330.10">
    <property type="entry name" value="f41 fragment of flagellin, N-terminal domain"/>
    <property type="match status" value="2"/>
</dbReference>
<dbReference type="AlphaFoldDB" id="A4G680"/>
<dbReference type="Proteomes" id="UP000006697">
    <property type="component" value="Chromosome"/>
</dbReference>
<dbReference type="GO" id="GO:0009288">
    <property type="term" value="C:bacterial-type flagellum"/>
    <property type="evidence" value="ECO:0007669"/>
    <property type="project" value="UniProtKB-SubCell"/>
</dbReference>
<keyword evidence="3" id="KW-0964">Secreted</keyword>
<dbReference type="GO" id="GO:0005576">
    <property type="term" value="C:extracellular region"/>
    <property type="evidence" value="ECO:0007669"/>
    <property type="project" value="UniProtKB-SubCell"/>
</dbReference>
<evidence type="ECO:0000313" key="7">
    <source>
        <dbReference type="Proteomes" id="UP000006697"/>
    </source>
</evidence>
<comment type="function">
    <text evidence="3">Flagellin is the subunit protein which polymerizes to form the filaments of bacterial flagella.</text>
</comment>
<dbReference type="Gene3D" id="2.60.40.4390">
    <property type="match status" value="1"/>
</dbReference>
<gene>
    <name evidence="6" type="primary">fliC</name>
    <name evidence="6" type="ordered locus">HEAR1866</name>
</gene>
<dbReference type="Gene3D" id="6.10.280.190">
    <property type="match status" value="1"/>
</dbReference>
<keyword evidence="6" id="KW-0282">Flagellum</keyword>
<dbReference type="InterPro" id="IPR042187">
    <property type="entry name" value="Flagellin_C_sub2"/>
</dbReference>
<dbReference type="HOGENOM" id="CLU_011142_7_0_4"/>
<dbReference type="InterPro" id="IPR001492">
    <property type="entry name" value="Flagellin"/>
</dbReference>
<accession>A4G680</accession>
<evidence type="ECO:0000256" key="2">
    <source>
        <dbReference type="ARBA" id="ARBA00023143"/>
    </source>
</evidence>
<reference evidence="6 7" key="1">
    <citation type="journal article" date="2007" name="PLoS Genet.">
        <title>A tale of two oxidation states: bacterial colonization of arsenic-rich environments.</title>
        <authorList>
            <person name="Muller D."/>
            <person name="Medigue C."/>
            <person name="Koechler S."/>
            <person name="Barbe V."/>
            <person name="Barakat M."/>
            <person name="Talla E."/>
            <person name="Bonnefoy V."/>
            <person name="Krin E."/>
            <person name="Arsene-Ploetze F."/>
            <person name="Carapito C."/>
            <person name="Chandler M."/>
            <person name="Cournoyer B."/>
            <person name="Cruveiller S."/>
            <person name="Dossat C."/>
            <person name="Duval S."/>
            <person name="Heymann M."/>
            <person name="Leize E."/>
            <person name="Lieutaud A."/>
            <person name="Lievremont D."/>
            <person name="Makita Y."/>
            <person name="Mangenot S."/>
            <person name="Nitschke W."/>
            <person name="Ortet P."/>
            <person name="Perdrial N."/>
            <person name="Schoepp B."/>
            <person name="Siguier N."/>
            <person name="Simeonova D.D."/>
            <person name="Rouy Z."/>
            <person name="Segurens B."/>
            <person name="Turlin E."/>
            <person name="Vallenet D."/>
            <person name="Van Dorsselaer A."/>
            <person name="Weiss S."/>
            <person name="Weissenbach J."/>
            <person name="Lett M.C."/>
            <person name="Danchin A."/>
            <person name="Bertin P.N."/>
        </authorList>
    </citation>
    <scope>NUCLEOTIDE SEQUENCE [LARGE SCALE GENOMIC DNA]</scope>
    <source>
        <strain evidence="7">ULPAs1</strain>
    </source>
</reference>
<dbReference type="Gene3D" id="6.10.10.10">
    <property type="entry name" value="Flagellar export chaperone, C-terminal domain"/>
    <property type="match status" value="1"/>
</dbReference>
<dbReference type="SUPFAM" id="SSF64518">
    <property type="entry name" value="Phase 1 flagellin"/>
    <property type="match status" value="2"/>
</dbReference>
<evidence type="ECO:0000259" key="5">
    <source>
        <dbReference type="Pfam" id="PF00700"/>
    </source>
</evidence>
<dbReference type="EMBL" id="CU207211">
    <property type="protein sequence ID" value="CAL62017.1"/>
    <property type="molecule type" value="Genomic_DNA"/>
</dbReference>